<dbReference type="Proteomes" id="UP000185669">
    <property type="component" value="Unassembled WGS sequence"/>
</dbReference>
<accession>A0A1N6SG91</accession>
<dbReference type="PANTHER" id="PTHR40396">
    <property type="entry name" value="ATPASE-LIKE PROTEIN"/>
    <property type="match status" value="1"/>
</dbReference>
<dbReference type="GO" id="GO:0016887">
    <property type="term" value="F:ATP hydrolysis activity"/>
    <property type="evidence" value="ECO:0007669"/>
    <property type="project" value="InterPro"/>
</dbReference>
<protein>
    <submittedName>
        <fullName evidence="2">Predicted ATPase</fullName>
    </submittedName>
</protein>
<dbReference type="Gene3D" id="3.40.50.300">
    <property type="entry name" value="P-loop containing nucleotide triphosphate hydrolases"/>
    <property type="match status" value="1"/>
</dbReference>
<gene>
    <name evidence="2" type="ORF">SAMN05421834_10431</name>
</gene>
<dbReference type="InterPro" id="IPR041685">
    <property type="entry name" value="AAA_GajA/Old/RecF-like"/>
</dbReference>
<dbReference type="EMBL" id="FTNC01000004">
    <property type="protein sequence ID" value="SIQ39946.1"/>
    <property type="molecule type" value="Genomic_DNA"/>
</dbReference>
<dbReference type="RefSeq" id="WP_076544061.1">
    <property type="nucleotide sequence ID" value="NZ_FTNC01000004.1"/>
</dbReference>
<dbReference type="Pfam" id="PF13175">
    <property type="entry name" value="AAA_15"/>
    <property type="match status" value="1"/>
</dbReference>
<keyword evidence="3" id="KW-1185">Reference proteome</keyword>
<sequence>MGIKKIKVSNFKSFKELEVNLKQFNVFVGANAAGKSSFIQIFDFIRDIIRSGLSNAISMQGGVEYLRNINIGDQEPLKVEIIFDRPNIQKIEKENNDNLLCREAYESKYQFKIDFNGEDYIVKEDQLTLKFKYHEIEKKNQIAEKTRRQKEMGEVILTLLKEDNNLDIKIDKDTLKTDQIKINKDNILPSFVEEISLSDKELILETPFAFIIERSLKEILGGISIYNINPLLSKKATPITGKAELEEDGENLAIVLKNIIENPEKARKFSNIVKDILPFVKNIDIEKFADKSLLFKLKEEYSQKDYIPASILSDGTISTIALIIALYFEEKKIAIIEEPERNIHPHLISKLVDMFIDASKHKQILITTHNPELIKYIDLQDLFLVHRDTSGFSKITKPVENKEVKIFLENDMGIDDLYIQNLLEV</sequence>
<reference evidence="3" key="1">
    <citation type="submission" date="2017-01" db="EMBL/GenBank/DDBJ databases">
        <authorList>
            <person name="Varghese N."/>
            <person name="Submissions S."/>
        </authorList>
    </citation>
    <scope>NUCLEOTIDE SEQUENCE [LARGE SCALE GENOMIC DNA]</scope>
    <source>
        <strain evidence="3">ATCC 700103</strain>
    </source>
</reference>
<evidence type="ECO:0000259" key="1">
    <source>
        <dbReference type="Pfam" id="PF13175"/>
    </source>
</evidence>
<dbReference type="AlphaFoldDB" id="A0A1N6SG91"/>
<evidence type="ECO:0000313" key="3">
    <source>
        <dbReference type="Proteomes" id="UP000185669"/>
    </source>
</evidence>
<dbReference type="GO" id="GO:0005524">
    <property type="term" value="F:ATP binding"/>
    <property type="evidence" value="ECO:0007669"/>
    <property type="project" value="InterPro"/>
</dbReference>
<feature type="domain" description="Endonuclease GajA/Old nuclease/RecF-like AAA" evidence="1">
    <location>
        <begin position="1"/>
        <end position="374"/>
    </location>
</feature>
<evidence type="ECO:0000313" key="2">
    <source>
        <dbReference type="EMBL" id="SIQ39946.1"/>
    </source>
</evidence>
<dbReference type="PIRSF" id="PIRSF029347">
    <property type="entry name" value="RecF"/>
    <property type="match status" value="1"/>
</dbReference>
<dbReference type="PANTHER" id="PTHR40396:SF1">
    <property type="entry name" value="ATPASE AAA-TYPE CORE DOMAIN-CONTAINING PROTEIN"/>
    <property type="match status" value="1"/>
</dbReference>
<organism evidence="2 3">
    <name type="scientific">Halanaerobium kushneri</name>
    <dbReference type="NCBI Taxonomy" id="56779"/>
    <lineage>
        <taxon>Bacteria</taxon>
        <taxon>Bacillati</taxon>
        <taxon>Bacillota</taxon>
        <taxon>Clostridia</taxon>
        <taxon>Halanaerobiales</taxon>
        <taxon>Halanaerobiaceae</taxon>
        <taxon>Halanaerobium</taxon>
    </lineage>
</organism>
<name>A0A1N6SG91_9FIRM</name>
<dbReference type="OrthoDB" id="9810873at2"/>
<dbReference type="InterPro" id="IPR027417">
    <property type="entry name" value="P-loop_NTPase"/>
</dbReference>
<dbReference type="CDD" id="cd00267">
    <property type="entry name" value="ABC_ATPase"/>
    <property type="match status" value="1"/>
</dbReference>
<dbReference type="SUPFAM" id="SSF52540">
    <property type="entry name" value="P-loop containing nucleoside triphosphate hydrolases"/>
    <property type="match status" value="1"/>
</dbReference>
<dbReference type="InterPro" id="IPR014555">
    <property type="entry name" value="RecF-like"/>
</dbReference>
<dbReference type="STRING" id="56779.SAMN05421834_10431"/>
<proteinExistence type="predicted"/>